<protein>
    <recommendedName>
        <fullName evidence="4">NADH:flavin oxidoreductase/NADH oxidase N-terminal domain-containing protein</fullName>
    </recommendedName>
</protein>
<feature type="non-terminal residue" evidence="5">
    <location>
        <position position="1"/>
    </location>
</feature>
<dbReference type="GO" id="GO:0010181">
    <property type="term" value="F:FMN binding"/>
    <property type="evidence" value="ECO:0007669"/>
    <property type="project" value="InterPro"/>
</dbReference>
<dbReference type="OrthoDB" id="276546at2759"/>
<dbReference type="Pfam" id="PF00724">
    <property type="entry name" value="Oxidored_FMN"/>
    <property type="match status" value="1"/>
</dbReference>
<evidence type="ECO:0000256" key="2">
    <source>
        <dbReference type="ARBA" id="ARBA00005979"/>
    </source>
</evidence>
<dbReference type="InterPro" id="IPR001155">
    <property type="entry name" value="OxRdtase_FMN_N"/>
</dbReference>
<sequence length="125" mass="14404">RAKEGKRLAYLHLVEPRVLDPFAPEGEDVYNEGTTDFAYSIWKGPIMRAGNYAIHPEVAMEVLKDDRTIVGYGRYFIANPDLVDRLEKGLPLNKYDRSTFYAMSAEGYIDYPTYEEAIKMGWDKQ</sequence>
<dbReference type="RefSeq" id="XP_046060580.1">
    <property type="nucleotide sequence ID" value="XM_046205634.1"/>
</dbReference>
<evidence type="ECO:0000313" key="6">
    <source>
        <dbReference type="Proteomes" id="UP000769157"/>
    </source>
</evidence>
<dbReference type="InterPro" id="IPR013785">
    <property type="entry name" value="Aldolase_TIM"/>
</dbReference>
<dbReference type="PANTHER" id="PTHR22893:SF91">
    <property type="entry name" value="NADPH DEHYDROGENASE 2-RELATED"/>
    <property type="match status" value="1"/>
</dbReference>
<evidence type="ECO:0000256" key="1">
    <source>
        <dbReference type="ARBA" id="ARBA00001917"/>
    </source>
</evidence>
<evidence type="ECO:0000259" key="4">
    <source>
        <dbReference type="Pfam" id="PF00724"/>
    </source>
</evidence>
<dbReference type="GeneID" id="70236509"/>
<dbReference type="EMBL" id="JAEUBE010000317">
    <property type="protein sequence ID" value="KAH3664322.1"/>
    <property type="molecule type" value="Genomic_DNA"/>
</dbReference>
<organism evidence="5 6">
    <name type="scientific">Ogataea philodendri</name>
    <dbReference type="NCBI Taxonomy" id="1378263"/>
    <lineage>
        <taxon>Eukaryota</taxon>
        <taxon>Fungi</taxon>
        <taxon>Dikarya</taxon>
        <taxon>Ascomycota</taxon>
        <taxon>Saccharomycotina</taxon>
        <taxon>Pichiomycetes</taxon>
        <taxon>Pichiales</taxon>
        <taxon>Pichiaceae</taxon>
        <taxon>Ogataea</taxon>
    </lineage>
</organism>
<name>A0A9P8P349_9ASCO</name>
<comment type="cofactor">
    <cofactor evidence="1">
        <name>FMN</name>
        <dbReference type="ChEBI" id="CHEBI:58210"/>
    </cofactor>
</comment>
<gene>
    <name evidence="5" type="ORF">OGAPHI_004544</name>
</gene>
<keyword evidence="3" id="KW-0288">FMN</keyword>
<proteinExistence type="inferred from homology"/>
<evidence type="ECO:0000256" key="3">
    <source>
        <dbReference type="ARBA" id="ARBA00022643"/>
    </source>
</evidence>
<dbReference type="SUPFAM" id="SSF51395">
    <property type="entry name" value="FMN-linked oxidoreductases"/>
    <property type="match status" value="1"/>
</dbReference>
<dbReference type="InterPro" id="IPR045247">
    <property type="entry name" value="Oye-like"/>
</dbReference>
<evidence type="ECO:0000313" key="5">
    <source>
        <dbReference type="EMBL" id="KAH3664322.1"/>
    </source>
</evidence>
<accession>A0A9P8P349</accession>
<comment type="caution">
    <text evidence="5">The sequence shown here is derived from an EMBL/GenBank/DDBJ whole genome shotgun (WGS) entry which is preliminary data.</text>
</comment>
<feature type="domain" description="NADH:flavin oxidoreductase/NADH oxidase N-terminal" evidence="4">
    <location>
        <begin position="2"/>
        <end position="93"/>
    </location>
</feature>
<dbReference type="Proteomes" id="UP000769157">
    <property type="component" value="Unassembled WGS sequence"/>
</dbReference>
<reference evidence="5" key="1">
    <citation type="journal article" date="2021" name="Open Biol.">
        <title>Shared evolutionary footprints suggest mitochondrial oxidative damage underlies multiple complex I losses in fungi.</title>
        <authorList>
            <person name="Schikora-Tamarit M.A."/>
            <person name="Marcet-Houben M."/>
            <person name="Nosek J."/>
            <person name="Gabaldon T."/>
        </authorList>
    </citation>
    <scope>NUCLEOTIDE SEQUENCE</scope>
    <source>
        <strain evidence="5">CBS6075</strain>
    </source>
</reference>
<keyword evidence="6" id="KW-1185">Reference proteome</keyword>
<dbReference type="AlphaFoldDB" id="A0A9P8P349"/>
<comment type="similarity">
    <text evidence="2">Belongs to the NADH:flavin oxidoreductase/NADH oxidase family.</text>
</comment>
<dbReference type="Gene3D" id="3.20.20.70">
    <property type="entry name" value="Aldolase class I"/>
    <property type="match status" value="1"/>
</dbReference>
<dbReference type="PANTHER" id="PTHR22893">
    <property type="entry name" value="NADH OXIDOREDUCTASE-RELATED"/>
    <property type="match status" value="1"/>
</dbReference>
<dbReference type="GO" id="GO:0003959">
    <property type="term" value="F:NADPH dehydrogenase activity"/>
    <property type="evidence" value="ECO:0007669"/>
    <property type="project" value="TreeGrafter"/>
</dbReference>
<reference evidence="5" key="2">
    <citation type="submission" date="2021-01" db="EMBL/GenBank/DDBJ databases">
        <authorList>
            <person name="Schikora-Tamarit M.A."/>
        </authorList>
    </citation>
    <scope>NUCLEOTIDE SEQUENCE</scope>
    <source>
        <strain evidence="5">CBS6075</strain>
    </source>
</reference>
<keyword evidence="3" id="KW-0285">Flavoprotein</keyword>